<feature type="region of interest" description="Disordered" evidence="1">
    <location>
        <begin position="30"/>
        <end position="52"/>
    </location>
</feature>
<protein>
    <submittedName>
        <fullName evidence="4">RRM domain-containing protein</fullName>
    </submittedName>
</protein>
<evidence type="ECO:0000256" key="1">
    <source>
        <dbReference type="SAM" id="MobiDB-lite"/>
    </source>
</evidence>
<name>A0A1I7XB95_HETBA</name>
<dbReference type="AlphaFoldDB" id="A0A1I7XB95"/>
<evidence type="ECO:0000313" key="4">
    <source>
        <dbReference type="WBParaSite" id="Hba_14895"/>
    </source>
</evidence>
<dbReference type="Gene3D" id="3.30.70.330">
    <property type="match status" value="1"/>
</dbReference>
<keyword evidence="3" id="KW-1185">Reference proteome</keyword>
<organism evidence="3 4">
    <name type="scientific">Heterorhabditis bacteriophora</name>
    <name type="common">Entomopathogenic nematode worm</name>
    <dbReference type="NCBI Taxonomy" id="37862"/>
    <lineage>
        <taxon>Eukaryota</taxon>
        <taxon>Metazoa</taxon>
        <taxon>Ecdysozoa</taxon>
        <taxon>Nematoda</taxon>
        <taxon>Chromadorea</taxon>
        <taxon>Rhabditida</taxon>
        <taxon>Rhabditina</taxon>
        <taxon>Rhabditomorpha</taxon>
        <taxon>Strongyloidea</taxon>
        <taxon>Heterorhabditidae</taxon>
        <taxon>Heterorhabditis</taxon>
    </lineage>
</organism>
<sequence>MTIRCDCNKIVTHSHLLYFKCFRPGGGPGGRGGFQDRGGRGGSSGFGGDRGFRQDDRVELKETVFVQGIPVTANETYIADVFNTVGDIAKNDRSGGPRIKIYTDRATGEPKVRLLDVVAEVAVEDLVAEVVETQTWNNGVTTGLASTVGITILLSDRLENLNVYCWFILLYLTIFIFRLLSISTIFKKLLYF</sequence>
<proteinExistence type="predicted"/>
<evidence type="ECO:0000313" key="3">
    <source>
        <dbReference type="Proteomes" id="UP000095283"/>
    </source>
</evidence>
<dbReference type="Proteomes" id="UP000095283">
    <property type="component" value="Unplaced"/>
</dbReference>
<dbReference type="InterPro" id="IPR012677">
    <property type="entry name" value="Nucleotide-bd_a/b_plait_sf"/>
</dbReference>
<accession>A0A1I7XB95</accession>
<feature type="transmembrane region" description="Helical" evidence="2">
    <location>
        <begin position="163"/>
        <end position="186"/>
    </location>
</feature>
<dbReference type="SUPFAM" id="SSF54928">
    <property type="entry name" value="RNA-binding domain, RBD"/>
    <property type="match status" value="1"/>
</dbReference>
<keyword evidence="2" id="KW-0812">Transmembrane</keyword>
<dbReference type="InterPro" id="IPR035979">
    <property type="entry name" value="RBD_domain_sf"/>
</dbReference>
<dbReference type="WBParaSite" id="Hba_14895">
    <property type="protein sequence ID" value="Hba_14895"/>
    <property type="gene ID" value="Hba_14895"/>
</dbReference>
<dbReference type="GO" id="GO:0003676">
    <property type="term" value="F:nucleic acid binding"/>
    <property type="evidence" value="ECO:0007669"/>
    <property type="project" value="InterPro"/>
</dbReference>
<reference evidence="4" key="1">
    <citation type="submission" date="2016-11" db="UniProtKB">
        <authorList>
            <consortium name="WormBaseParasite"/>
        </authorList>
    </citation>
    <scope>IDENTIFICATION</scope>
</reference>
<evidence type="ECO:0000256" key="2">
    <source>
        <dbReference type="SAM" id="Phobius"/>
    </source>
</evidence>
<feature type="compositionally biased region" description="Gly residues" evidence="1">
    <location>
        <begin position="30"/>
        <end position="49"/>
    </location>
</feature>
<keyword evidence="2" id="KW-1133">Transmembrane helix</keyword>
<keyword evidence="2" id="KW-0472">Membrane</keyword>